<feature type="binding site" evidence="6">
    <location>
        <position position="128"/>
    </location>
    <ligand>
        <name>FAD</name>
        <dbReference type="ChEBI" id="CHEBI:57692"/>
    </ligand>
</feature>
<keyword evidence="6" id="KW-0520">NAD</keyword>
<evidence type="ECO:0000313" key="10">
    <source>
        <dbReference type="EMBL" id="RFU14812.1"/>
    </source>
</evidence>
<accession>A0A372IIN5</accession>
<comment type="cofactor">
    <cofactor evidence="6">
        <name>FAD</name>
        <dbReference type="ChEBI" id="CHEBI:57692"/>
    </cofactor>
    <text evidence="6">Binds 1 FAD per subunit.</text>
</comment>
<gene>
    <name evidence="10" type="ORF">D0Y96_20100</name>
</gene>
<dbReference type="EMBL" id="QVQT01000010">
    <property type="protein sequence ID" value="RFU14812.1"/>
    <property type="molecule type" value="Genomic_DNA"/>
</dbReference>
<evidence type="ECO:0000256" key="6">
    <source>
        <dbReference type="PIRSR" id="PIRSR000350-3"/>
    </source>
</evidence>
<protein>
    <submittedName>
        <fullName evidence="10">Mercuric reductase</fullName>
    </submittedName>
</protein>
<dbReference type="PRINTS" id="PR00368">
    <property type="entry name" value="FADPNR"/>
</dbReference>
<keyword evidence="6" id="KW-0547">Nucleotide-binding</keyword>
<feature type="active site" description="Proton acceptor" evidence="5">
    <location>
        <position position="458"/>
    </location>
</feature>
<feature type="disulfide bond" description="Redox-active" evidence="7">
    <location>
        <begin position="56"/>
        <end position="61"/>
    </location>
</feature>
<dbReference type="InterPro" id="IPR001100">
    <property type="entry name" value="Pyr_nuc-diS_OxRdtase"/>
</dbReference>
<dbReference type="SUPFAM" id="SSF55424">
    <property type="entry name" value="FAD/NAD-linked reductases, dimerisation (C-terminal) domain"/>
    <property type="match status" value="1"/>
</dbReference>
<proteinExistence type="inferred from homology"/>
<dbReference type="PANTHER" id="PTHR43014">
    <property type="entry name" value="MERCURIC REDUCTASE"/>
    <property type="match status" value="1"/>
</dbReference>
<dbReference type="InterPro" id="IPR016156">
    <property type="entry name" value="FAD/NAD-linked_Rdtase_dimer_sf"/>
</dbReference>
<dbReference type="InterPro" id="IPR036188">
    <property type="entry name" value="FAD/NAD-bd_sf"/>
</dbReference>
<dbReference type="Pfam" id="PF02852">
    <property type="entry name" value="Pyr_redox_dim"/>
    <property type="match status" value="1"/>
</dbReference>
<feature type="domain" description="FAD/NAD(P)-binding" evidence="9">
    <location>
        <begin position="19"/>
        <end position="337"/>
    </location>
</feature>
<feature type="binding site" evidence="6">
    <location>
        <position position="65"/>
    </location>
    <ligand>
        <name>FAD</name>
        <dbReference type="ChEBI" id="CHEBI:57692"/>
    </ligand>
</feature>
<dbReference type="OrthoDB" id="9800167at2"/>
<dbReference type="Pfam" id="PF07992">
    <property type="entry name" value="Pyr_redox_2"/>
    <property type="match status" value="1"/>
</dbReference>
<dbReference type="InterPro" id="IPR023753">
    <property type="entry name" value="FAD/NAD-binding_dom"/>
</dbReference>
<evidence type="ECO:0000256" key="4">
    <source>
        <dbReference type="ARBA" id="ARBA00023002"/>
    </source>
</evidence>
<dbReference type="GO" id="GO:0050660">
    <property type="term" value="F:flavin adenine dinucleotide binding"/>
    <property type="evidence" value="ECO:0007669"/>
    <property type="project" value="TreeGrafter"/>
</dbReference>
<organism evidence="10 11">
    <name type="scientific">Paracidobacterium acidisoli</name>
    <dbReference type="NCBI Taxonomy" id="2303751"/>
    <lineage>
        <taxon>Bacteria</taxon>
        <taxon>Pseudomonadati</taxon>
        <taxon>Acidobacteriota</taxon>
        <taxon>Terriglobia</taxon>
        <taxon>Terriglobales</taxon>
        <taxon>Acidobacteriaceae</taxon>
        <taxon>Paracidobacterium</taxon>
    </lineage>
</organism>
<evidence type="ECO:0000256" key="3">
    <source>
        <dbReference type="ARBA" id="ARBA00022827"/>
    </source>
</evidence>
<comment type="caution">
    <text evidence="10">The sequence shown here is derived from an EMBL/GenBank/DDBJ whole genome shotgun (WGS) entry which is preliminary data.</text>
</comment>
<evidence type="ECO:0000256" key="7">
    <source>
        <dbReference type="PIRSR" id="PIRSR000350-4"/>
    </source>
</evidence>
<feature type="binding site" evidence="6">
    <location>
        <position position="285"/>
    </location>
    <ligand>
        <name>NAD(+)</name>
        <dbReference type="ChEBI" id="CHEBI:57540"/>
    </ligand>
</feature>
<evidence type="ECO:0000259" key="8">
    <source>
        <dbReference type="Pfam" id="PF02852"/>
    </source>
</evidence>
<keyword evidence="11" id="KW-1185">Reference proteome</keyword>
<reference evidence="10 11" key="1">
    <citation type="submission" date="2018-08" db="EMBL/GenBank/DDBJ databases">
        <title>Acidipila sp. 4G-K13, an acidobacterium isolated from forest soil.</title>
        <authorList>
            <person name="Gao Z.-H."/>
            <person name="Qiu L.-H."/>
        </authorList>
    </citation>
    <scope>NUCLEOTIDE SEQUENCE [LARGE SCALE GENOMIC DNA]</scope>
    <source>
        <strain evidence="10 11">4G-K13</strain>
    </source>
</reference>
<dbReference type="PANTHER" id="PTHR43014:SF2">
    <property type="entry name" value="MERCURIC REDUCTASE"/>
    <property type="match status" value="1"/>
</dbReference>
<dbReference type="Gene3D" id="3.30.390.30">
    <property type="match status" value="1"/>
</dbReference>
<dbReference type="PIRSF" id="PIRSF000350">
    <property type="entry name" value="Mercury_reductase_MerA"/>
    <property type="match status" value="1"/>
</dbReference>
<dbReference type="AlphaFoldDB" id="A0A372IIN5"/>
<feature type="domain" description="Pyridine nucleotide-disulphide oxidoreductase dimerisation" evidence="8">
    <location>
        <begin position="360"/>
        <end position="466"/>
    </location>
</feature>
<keyword evidence="3 6" id="KW-0274">FAD</keyword>
<evidence type="ECO:0000256" key="2">
    <source>
        <dbReference type="ARBA" id="ARBA00022630"/>
    </source>
</evidence>
<evidence type="ECO:0000256" key="1">
    <source>
        <dbReference type="ARBA" id="ARBA00007532"/>
    </source>
</evidence>
<evidence type="ECO:0000259" key="9">
    <source>
        <dbReference type="Pfam" id="PF07992"/>
    </source>
</evidence>
<feature type="binding site" evidence="6">
    <location>
        <begin position="194"/>
        <end position="201"/>
    </location>
    <ligand>
        <name>NAD(+)</name>
        <dbReference type="ChEBI" id="CHEBI:57540"/>
    </ligand>
</feature>
<dbReference type="Gene3D" id="3.50.50.60">
    <property type="entry name" value="FAD/NAD(P)-binding domain"/>
    <property type="match status" value="2"/>
</dbReference>
<dbReference type="InterPro" id="IPR004099">
    <property type="entry name" value="Pyr_nucl-diS_OxRdtase_dimer"/>
</dbReference>
<evidence type="ECO:0000313" key="11">
    <source>
        <dbReference type="Proteomes" id="UP000264702"/>
    </source>
</evidence>
<evidence type="ECO:0000256" key="5">
    <source>
        <dbReference type="PIRSR" id="PIRSR000350-2"/>
    </source>
</evidence>
<dbReference type="SUPFAM" id="SSF51905">
    <property type="entry name" value="FAD/NAD(P)-binding domain"/>
    <property type="match status" value="1"/>
</dbReference>
<dbReference type="GO" id="GO:0003955">
    <property type="term" value="F:NAD(P)H dehydrogenase (quinone) activity"/>
    <property type="evidence" value="ECO:0007669"/>
    <property type="project" value="TreeGrafter"/>
</dbReference>
<dbReference type="Proteomes" id="UP000264702">
    <property type="component" value="Unassembled WGS sequence"/>
</dbReference>
<name>A0A372IIN5_9BACT</name>
<dbReference type="PRINTS" id="PR00411">
    <property type="entry name" value="PNDRDTASEI"/>
</dbReference>
<dbReference type="FunFam" id="3.30.390.30:FF:000001">
    <property type="entry name" value="Dihydrolipoyl dehydrogenase"/>
    <property type="match status" value="1"/>
</dbReference>
<sequence length="483" mass="51662">MSSTENASPRNTKTDPEEYDLVILGSGGGAKLSAWTFASRGQRVAVIERKYVGGSCPNIACLPSKNVIHTAQVASYVRRAGEFGIACDGFRLDMSTVRDRKRRMVTGLVDIHLDLYHRSGAELIMATGRFIAPRTLEASLPDGTTRRLRGTNVVICTGTHAAIGPTPGLAEAQPLTHIEALELDELPEHLIIIGGGYIGLEFAQAMRRFGSRITVLDQNPHLLHREDNDVTEAMQSLFDDEGIESLLSASVKKVTGKSGSSVTVTIEQNGVEKSIEGSHLLVATGRIPNTTGIGLDVAGVELTPSGYVKVNERLETTAPGVWALGEVAGSPQFTHISEDDFLVFRDNVTGGNHVTTGRQVPFCLFTDPELARIGLSEKQAQAEGIAYRLFKVPMAAVLRARALMETRGFLKALVATDSDRILGFTAFGTGAGEVMSAVQIAMLGNLPWTALRDAILTHPTLVEGLHALFSSAPTTHAAAEAKA</sequence>
<comment type="similarity">
    <text evidence="1">Belongs to the class-I pyridine nucleotide-disulfide oxidoreductase family.</text>
</comment>
<keyword evidence="4" id="KW-0560">Oxidoreductase</keyword>
<keyword evidence="2" id="KW-0285">Flavoprotein</keyword>
<dbReference type="RefSeq" id="WP_117303636.1">
    <property type="nucleotide sequence ID" value="NZ_QVQT02000010.1"/>
</dbReference>